<evidence type="ECO:0000313" key="1">
    <source>
        <dbReference type="EMBL" id="KAK6359216.1"/>
    </source>
</evidence>
<protein>
    <submittedName>
        <fullName evidence="1">Uncharacterized protein</fullName>
    </submittedName>
</protein>
<gene>
    <name evidence="1" type="ORF">TWF696_000380</name>
</gene>
<dbReference type="EMBL" id="JAVHNQ010000001">
    <property type="protein sequence ID" value="KAK6359216.1"/>
    <property type="molecule type" value="Genomic_DNA"/>
</dbReference>
<sequence>MADSIKKFRTLTGLLNYVENEVDKISIEILQVMKFQPKKSRGLLAMQRMNVLTRYLEKATENFLADKDIIMPRLVLITTMKMMSKFRRHWHRNLEMRKTRRLWRLYSGCDHDLVGIKNIVEGATAQRRTRASRISSNLTSDSTREKYETTIEEVCRRHELRMSRISRKVDGLRSRIYRRVRFLDQERRAYERLYTAKDNFFTARVEKGDPDYPKRWKLDASDIWTEHGLLERNEDYIDNLY</sequence>
<accession>A0AAV9VDJ5</accession>
<reference evidence="1 2" key="1">
    <citation type="submission" date="2019-10" db="EMBL/GenBank/DDBJ databases">
        <authorList>
            <person name="Palmer J.M."/>
        </authorList>
    </citation>
    <scope>NUCLEOTIDE SEQUENCE [LARGE SCALE GENOMIC DNA]</scope>
    <source>
        <strain evidence="1 2">TWF696</strain>
    </source>
</reference>
<comment type="caution">
    <text evidence="1">The sequence shown here is derived from an EMBL/GenBank/DDBJ whole genome shotgun (WGS) entry which is preliminary data.</text>
</comment>
<proteinExistence type="predicted"/>
<name>A0AAV9VDJ5_9PEZI</name>
<dbReference type="AlphaFoldDB" id="A0AAV9VDJ5"/>
<keyword evidence="2" id="KW-1185">Reference proteome</keyword>
<evidence type="ECO:0000313" key="2">
    <source>
        <dbReference type="Proteomes" id="UP001375240"/>
    </source>
</evidence>
<organism evidence="1 2">
    <name type="scientific">Orbilia brochopaga</name>
    <dbReference type="NCBI Taxonomy" id="3140254"/>
    <lineage>
        <taxon>Eukaryota</taxon>
        <taxon>Fungi</taxon>
        <taxon>Dikarya</taxon>
        <taxon>Ascomycota</taxon>
        <taxon>Pezizomycotina</taxon>
        <taxon>Orbiliomycetes</taxon>
        <taxon>Orbiliales</taxon>
        <taxon>Orbiliaceae</taxon>
        <taxon>Orbilia</taxon>
    </lineage>
</organism>
<dbReference type="Proteomes" id="UP001375240">
    <property type="component" value="Unassembled WGS sequence"/>
</dbReference>